<evidence type="ECO:0000313" key="1">
    <source>
        <dbReference type="EMBL" id="QCL98160.1"/>
    </source>
</evidence>
<evidence type="ECO:0000313" key="2">
    <source>
        <dbReference type="Proteomes" id="UP000298649"/>
    </source>
</evidence>
<keyword evidence="1" id="KW-0614">Plasmid</keyword>
<dbReference type="EMBL" id="CP039925">
    <property type="protein sequence ID" value="QCL98160.1"/>
    <property type="molecule type" value="Genomic_DNA"/>
</dbReference>
<protein>
    <submittedName>
        <fullName evidence="1">Uncharacterized protein</fullName>
    </submittedName>
</protein>
<geneLocation type="plasmid" evidence="2">
    <name>patcfbp7129b</name>
</geneLocation>
<sequence length="208" mass="24089">MEVLSQNEMSCVPDLGHRLRQLRWFRKAFESCVHTLEIRYSLKTTIAEDVLAEVFVNWVETIDRQKSLASLDRSDFITFSGGMMLRELIRRHPVRVELSPNKVDDMPEAAAFWPEGFLYTNFCISAVSAVHQQEFGETLKLTECVDDLRTWWSFRENTQEMPSYAIAFLDRFVGAEPNWIVPDRAESRSAMQTAAARNTMIHTHKQVV</sequence>
<dbReference type="AlphaFoldDB" id="A0A4D7Z849"/>
<organism evidence="1 2">
    <name type="scientific">Agrobacterium tumefaciens</name>
    <dbReference type="NCBI Taxonomy" id="358"/>
    <lineage>
        <taxon>Bacteria</taxon>
        <taxon>Pseudomonadati</taxon>
        <taxon>Pseudomonadota</taxon>
        <taxon>Alphaproteobacteria</taxon>
        <taxon>Hyphomicrobiales</taxon>
        <taxon>Rhizobiaceae</taxon>
        <taxon>Rhizobium/Agrobacterium group</taxon>
        <taxon>Agrobacterium</taxon>
        <taxon>Agrobacterium tumefaciens complex</taxon>
    </lineage>
</organism>
<proteinExistence type="predicted"/>
<name>A0A4D7Z849_AGRTU</name>
<accession>A0A4D7Z849</accession>
<reference evidence="1 2" key="1">
    <citation type="submission" date="2019-04" db="EMBL/GenBank/DDBJ databases">
        <title>Complete genome sequence of Agrobacterium tumefaciens CFBP7129.</title>
        <authorList>
            <person name="Haryono M."/>
            <person name="Lin Y.-C."/>
            <person name="Lai E.-M."/>
            <person name="Kuo C.-H."/>
        </authorList>
    </citation>
    <scope>NUCLEOTIDE SEQUENCE [LARGE SCALE GENOMIC DNA]</scope>
    <source>
        <strain evidence="1 2">CFBP7129</strain>
        <plasmid evidence="2">patcfbp7129b</plasmid>
    </source>
</reference>
<dbReference type="Proteomes" id="UP000298649">
    <property type="component" value="Plasmid pAtCFBP7129b"/>
</dbReference>
<gene>
    <name evidence="1" type="ORF">CFBP7129_28680</name>
</gene>
<dbReference type="RefSeq" id="WP_137006447.1">
    <property type="nucleotide sequence ID" value="NZ_CP039925.1"/>
</dbReference>